<dbReference type="PANTHER" id="PTHR43072:SF58">
    <property type="entry name" value="N-ACETYLTRANSFERASE DOMAIN-CONTAINING PROTEIN"/>
    <property type="match status" value="1"/>
</dbReference>
<reference evidence="2 3" key="1">
    <citation type="submission" date="2019-01" db="EMBL/GenBank/DDBJ databases">
        <title>Draft genome sequences of the type strains of six Macrococcus species.</title>
        <authorList>
            <person name="Mazhar S."/>
            <person name="Altermann E."/>
            <person name="Hill C."/>
            <person name="Mcauliffe O."/>
        </authorList>
    </citation>
    <scope>NUCLEOTIDE SEQUENCE [LARGE SCALE GENOMIC DNA]</scope>
    <source>
        <strain evidence="2 3">CCM4815</strain>
    </source>
</reference>
<dbReference type="GO" id="GO:0016747">
    <property type="term" value="F:acyltransferase activity, transferring groups other than amino-acyl groups"/>
    <property type="evidence" value="ECO:0007669"/>
    <property type="project" value="InterPro"/>
</dbReference>
<dbReference type="InterPro" id="IPR000182">
    <property type="entry name" value="GNAT_dom"/>
</dbReference>
<comment type="caution">
    <text evidence="2">The sequence shown here is derived from an EMBL/GenBank/DDBJ whole genome shotgun (WGS) entry which is preliminary data.</text>
</comment>
<accession>A0A4R6BVP8</accession>
<keyword evidence="3" id="KW-1185">Reference proteome</keyword>
<dbReference type="Proteomes" id="UP000294802">
    <property type="component" value="Unassembled WGS sequence"/>
</dbReference>
<dbReference type="RefSeq" id="WP_133443405.1">
    <property type="nucleotide sequence ID" value="NZ_SCWB01000005.1"/>
</dbReference>
<dbReference type="SUPFAM" id="SSF55729">
    <property type="entry name" value="Acyl-CoA N-acyltransferases (Nat)"/>
    <property type="match status" value="1"/>
</dbReference>
<name>A0A4R6BVP8_9STAP</name>
<sequence>MLKYINSEDPLLKTIASLHENIPSEYKEWQPESIDKVLRYESLKLLLQQGADKVMVIEGNGELIGFIWFKLTDHTHIKSLWVAPEYRGRGYASMLKEEVKVISKKHHMPYISGTVNPDNRIMIAMNQKLGYNWKGKNMILKL</sequence>
<gene>
    <name evidence="2" type="ORF">ERX29_03990</name>
</gene>
<evidence type="ECO:0000313" key="3">
    <source>
        <dbReference type="Proteomes" id="UP000294802"/>
    </source>
</evidence>
<dbReference type="Pfam" id="PF00583">
    <property type="entry name" value="Acetyltransf_1"/>
    <property type="match status" value="1"/>
</dbReference>
<evidence type="ECO:0000259" key="1">
    <source>
        <dbReference type="PROSITE" id="PS51186"/>
    </source>
</evidence>
<keyword evidence="2" id="KW-0808">Transferase</keyword>
<dbReference type="PROSITE" id="PS51186">
    <property type="entry name" value="GNAT"/>
    <property type="match status" value="1"/>
</dbReference>
<feature type="domain" description="N-acetyltransferase" evidence="1">
    <location>
        <begin position="13"/>
        <end position="142"/>
    </location>
</feature>
<organism evidence="2 3">
    <name type="scientific">Macrococcus lamae</name>
    <dbReference type="NCBI Taxonomy" id="198484"/>
    <lineage>
        <taxon>Bacteria</taxon>
        <taxon>Bacillati</taxon>
        <taxon>Bacillota</taxon>
        <taxon>Bacilli</taxon>
        <taxon>Bacillales</taxon>
        <taxon>Staphylococcaceae</taxon>
        <taxon>Macrococcus</taxon>
    </lineage>
</organism>
<dbReference type="CDD" id="cd04301">
    <property type="entry name" value="NAT_SF"/>
    <property type="match status" value="1"/>
</dbReference>
<proteinExistence type="predicted"/>
<protein>
    <submittedName>
        <fullName evidence="2">GNAT family N-acetyltransferase</fullName>
    </submittedName>
</protein>
<dbReference type="InterPro" id="IPR016181">
    <property type="entry name" value="Acyl_CoA_acyltransferase"/>
</dbReference>
<evidence type="ECO:0000313" key="2">
    <source>
        <dbReference type="EMBL" id="TDM12235.1"/>
    </source>
</evidence>
<dbReference type="EMBL" id="SCWB01000005">
    <property type="protein sequence ID" value="TDM12235.1"/>
    <property type="molecule type" value="Genomic_DNA"/>
</dbReference>
<dbReference type="Gene3D" id="3.40.630.30">
    <property type="match status" value="1"/>
</dbReference>
<dbReference type="PANTHER" id="PTHR43072">
    <property type="entry name" value="N-ACETYLTRANSFERASE"/>
    <property type="match status" value="1"/>
</dbReference>
<dbReference type="OrthoDB" id="1706389at2"/>
<dbReference type="AlphaFoldDB" id="A0A4R6BVP8"/>